<dbReference type="InterPro" id="IPR042635">
    <property type="entry name" value="MEGF10/SREC1/2-like"/>
</dbReference>
<dbReference type="PROSITE" id="PS01186">
    <property type="entry name" value="EGF_2"/>
    <property type="match status" value="3"/>
</dbReference>
<dbReference type="SMART" id="SM00180">
    <property type="entry name" value="EGF_Lam"/>
    <property type="match status" value="13"/>
</dbReference>
<dbReference type="PROSITE" id="PS01187">
    <property type="entry name" value="EGF_CA"/>
    <property type="match status" value="3"/>
</dbReference>
<feature type="disulfide bond" evidence="6">
    <location>
        <begin position="1318"/>
        <end position="1327"/>
    </location>
</feature>
<feature type="domain" description="EGF-like" evidence="8">
    <location>
        <begin position="474"/>
        <end position="510"/>
    </location>
</feature>
<feature type="transmembrane region" description="Helical" evidence="7">
    <location>
        <begin position="1413"/>
        <end position="1438"/>
    </location>
</feature>
<feature type="disulfide bond" evidence="6">
    <location>
        <begin position="171"/>
        <end position="180"/>
    </location>
</feature>
<dbReference type="Gene3D" id="2.10.25.10">
    <property type="entry name" value="Laminin"/>
    <property type="match status" value="6"/>
</dbReference>
<evidence type="ECO:0000313" key="9">
    <source>
        <dbReference type="EMBL" id="CAD2183038.1"/>
    </source>
</evidence>
<feature type="transmembrane region" description="Helical" evidence="7">
    <location>
        <begin position="12"/>
        <end position="33"/>
    </location>
</feature>
<dbReference type="Gene3D" id="2.170.300.10">
    <property type="entry name" value="Tie2 ligand-binding domain superfamily"/>
    <property type="match status" value="8"/>
</dbReference>
<evidence type="ECO:0000313" key="10">
    <source>
        <dbReference type="Proteomes" id="UP000580250"/>
    </source>
</evidence>
<feature type="domain" description="EGF-like" evidence="8">
    <location>
        <begin position="775"/>
        <end position="805"/>
    </location>
</feature>
<organism evidence="9 10">
    <name type="scientific">Meloidogyne enterolobii</name>
    <name type="common">Root-knot nematode worm</name>
    <name type="synonym">Meloidogyne mayaguensis</name>
    <dbReference type="NCBI Taxonomy" id="390850"/>
    <lineage>
        <taxon>Eukaryota</taxon>
        <taxon>Metazoa</taxon>
        <taxon>Ecdysozoa</taxon>
        <taxon>Nematoda</taxon>
        <taxon>Chromadorea</taxon>
        <taxon>Rhabditida</taxon>
        <taxon>Tylenchina</taxon>
        <taxon>Tylenchomorpha</taxon>
        <taxon>Tylenchoidea</taxon>
        <taxon>Meloidogynidae</taxon>
        <taxon>Meloidogyninae</taxon>
        <taxon>Meloidogyne</taxon>
    </lineage>
</organism>
<dbReference type="PROSITE" id="PS50026">
    <property type="entry name" value="EGF_3"/>
    <property type="match status" value="7"/>
</dbReference>
<dbReference type="InterPro" id="IPR000742">
    <property type="entry name" value="EGF"/>
</dbReference>
<dbReference type="FunFam" id="2.10.25.10:FF:000005">
    <property type="entry name" value="Fibrillin 2"/>
    <property type="match status" value="1"/>
</dbReference>
<feature type="disulfide bond" evidence="6">
    <location>
        <begin position="1050"/>
        <end position="1059"/>
    </location>
</feature>
<dbReference type="PANTHER" id="PTHR24043:SF8">
    <property type="entry name" value="EGF-LIKE DOMAIN-CONTAINING PROTEIN"/>
    <property type="match status" value="1"/>
</dbReference>
<gene>
    <name evidence="9" type="ORF">MENT_LOCUS35299</name>
</gene>
<feature type="disulfide bond" evidence="6">
    <location>
        <begin position="500"/>
        <end position="509"/>
    </location>
</feature>
<dbReference type="Pfam" id="PF00053">
    <property type="entry name" value="EGF_laminin"/>
    <property type="match status" value="7"/>
</dbReference>
<comment type="caution">
    <text evidence="6">Lacks conserved residue(s) required for the propagation of feature annotation.</text>
</comment>
<name>A0A6V7W8F0_MELEN</name>
<dbReference type="PRINTS" id="PR00011">
    <property type="entry name" value="EGFLAMININ"/>
</dbReference>
<evidence type="ECO:0000256" key="5">
    <source>
        <dbReference type="ARBA" id="ARBA00023180"/>
    </source>
</evidence>
<feature type="transmembrane region" description="Helical" evidence="7">
    <location>
        <begin position="1492"/>
        <end position="1510"/>
    </location>
</feature>
<dbReference type="SMART" id="SM00181">
    <property type="entry name" value="EGF"/>
    <property type="match status" value="24"/>
</dbReference>
<dbReference type="InterPro" id="IPR018097">
    <property type="entry name" value="EGF_Ca-bd_CS"/>
</dbReference>
<dbReference type="FunFam" id="2.170.300.10:FF:000041">
    <property type="entry name" value="Tyrosine protein kinase receptor tie-1, putative"/>
    <property type="match status" value="3"/>
</dbReference>
<feature type="disulfide bond" evidence="6">
    <location>
        <begin position="910"/>
        <end position="919"/>
    </location>
</feature>
<keyword evidence="7" id="KW-0472">Membrane</keyword>
<feature type="domain" description="EGF-like" evidence="8">
    <location>
        <begin position="1160"/>
        <end position="1195"/>
    </location>
</feature>
<dbReference type="GO" id="GO:0005509">
    <property type="term" value="F:calcium ion binding"/>
    <property type="evidence" value="ECO:0007669"/>
    <property type="project" value="InterPro"/>
</dbReference>
<keyword evidence="3" id="KW-0677">Repeat</keyword>
<keyword evidence="1 6" id="KW-0245">EGF-like domain</keyword>
<proteinExistence type="predicted"/>
<sequence>MEIGRRERLVRLSTTAMHFGFITTIYFIFLQIFDGSTKLGEIALERNASKLRLGQRNVCPHEELQIQTVRRPCMRALTRYVRTRKARNCHYGTNSAGCAVRVPKTFYFHSTTNSTRRRRELIPECCPGWIHLEGEDGCLRANCTPQLCENGGVCLPENELEGNFNNKLCQCPTGFDGSTCQFDVNECLAGNGGCEHECVNIVGSFYCKCYSGFELAENGVNCIDVDECSISNGGCQFKCINTKGGYLCQCPFPMQLAPNGRDCIKENSCKNQNGGCEQICEERTSDSSFWRCRCRKGYKLGEDRKSCYVENPCAIEENRCQHFCLNAGNGKAKCQCYPGFKLAEDQFSCVDINECIENESPLCSFNCENTYGNYYCVCPEGYQLGEDGYSCEPNRLVSPFTFTKQQQFTIDSLPPLFEKTEQQQKSLQPERLKIRGIAQHYETKQHSILPILNNNKEKAEAEMSISTACTFGRFGPDCEYSCSDCKNGGGCNYLRNKCECMPGWQGQLCELPCLEGTFGIECSQYCQCGGANCNSITGECLCLNGTTKCEDENCLKGYFGPNCSSICKQNCRDGSCDRYLGICLCPDGFFGNRCDLPCPDWTYGKNCQMSCRCSREGTQKCDTKTGSCQCLSGFQGIYCHQRCHFGFFGDNCSQECINCPRRNCDSINGVCLDSEFEIISKCQPVCPAGKYGKNCSLECKCFDNEENLCHPVSGICLQINCPDGKYGPNCNFDCLCENGATRCESLNGTCFCKDGFYGPKCSERCPPGRFGQNCKNICECQNGAHCDSNDGSCLCPAGFHGKFCEHLCPRGTFGINCMEICDCEVSMNSSSHLEYKMEEGHQLQHQQSSLLHLGTDNCNPIDGDCICPPGFYGKRCEQECPNDKFGIQCTGTCACQNGATCNSATGECKCAPGWWGEHCERLCPSGTFGEKCGNKCNCGAEVDRGDVDDIRCHHVTGECQCPPGLTGQLCNESCPLGRWGPGCSELCNCSSNGGGGKCNPVTGFCECSAGWMGRNCEFECPSDLYGPNCLEHCLCANGGKCNSQTGECSCTSGWTGKGCEFPCPFGLFGIGCNDKCDCKNGASCNHTTGECFCLPGWTGKRLFNVLFWLIHKCPQLFVRKFFVCNFLSANFLNFSCGLAKKLRTLKICFRCDKQCEEGSFGANCSQTCQCQNGGVCNHISGHCQCAPGWRGKKCNKACTKGFFGQDCAQLCKCPGLEASCDHVTGQCECPSGFKGLQCVEKCPPGTFGVHCSQKCNCKLPNQECDPFNGKCFCKAGYYSDDDQCEQSCVQGLFGIGCSEKCDCQNGANCNIETGECLCPPGFIGPHCEFSCPENLVPIFVCAKTEGNVTKRVEKCFCLPGFTGSKCSELCPAGRFGHKCRDKCQCAKCDPINGNCLCLALWDRHVLLNALKDIMGLIVHLSVTAMELVVILQVVVVIVHRVVMVSRCQYECPQGRFGLHCSQTCLCQNGANCNILTGECLCPPGFSGENARIIVLLVFMVLYVLYLVNVLDMDVIQLLESVSVLWGNLEKECLEDCPERPIWSKL</sequence>
<dbReference type="InterPro" id="IPR002049">
    <property type="entry name" value="LE_dom"/>
</dbReference>
<dbReference type="Proteomes" id="UP000580250">
    <property type="component" value="Unassembled WGS sequence"/>
</dbReference>
<dbReference type="SUPFAM" id="SSF57184">
    <property type="entry name" value="Growth factor receptor domain"/>
    <property type="match status" value="1"/>
</dbReference>
<keyword evidence="4 6" id="KW-1015">Disulfide bond</keyword>
<dbReference type="InterPro" id="IPR001881">
    <property type="entry name" value="EGF-like_Ca-bd_dom"/>
</dbReference>
<evidence type="ECO:0000256" key="7">
    <source>
        <dbReference type="SAM" id="Phobius"/>
    </source>
</evidence>
<dbReference type="SMART" id="SM00179">
    <property type="entry name" value="EGF_CA"/>
    <property type="match status" value="4"/>
</dbReference>
<dbReference type="InterPro" id="IPR009030">
    <property type="entry name" value="Growth_fac_rcpt_cys_sf"/>
</dbReference>
<dbReference type="PROSITE" id="PS00010">
    <property type="entry name" value="ASX_HYDROXYL"/>
    <property type="match status" value="1"/>
</dbReference>
<keyword evidence="5" id="KW-0325">Glycoprotein</keyword>
<dbReference type="Pfam" id="PF12662">
    <property type="entry name" value="cEGF"/>
    <property type="match status" value="2"/>
</dbReference>
<evidence type="ECO:0000256" key="1">
    <source>
        <dbReference type="ARBA" id="ARBA00022536"/>
    </source>
</evidence>
<dbReference type="InterPro" id="IPR000152">
    <property type="entry name" value="EGF-type_Asp/Asn_hydroxyl_site"/>
</dbReference>
<feature type="disulfide bond" evidence="6">
    <location>
        <begin position="795"/>
        <end position="804"/>
    </location>
</feature>
<feature type="disulfide bond" evidence="6">
    <location>
        <begin position="1185"/>
        <end position="1194"/>
    </location>
</feature>
<keyword evidence="7" id="KW-0812">Transmembrane</keyword>
<dbReference type="GO" id="GO:0005044">
    <property type="term" value="F:scavenger receptor activity"/>
    <property type="evidence" value="ECO:0007669"/>
    <property type="project" value="InterPro"/>
</dbReference>
<keyword evidence="7" id="KW-1133">Transmembrane helix</keyword>
<feature type="domain" description="EGF-like" evidence="8">
    <location>
        <begin position="885"/>
        <end position="920"/>
    </location>
</feature>
<evidence type="ECO:0000256" key="6">
    <source>
        <dbReference type="PROSITE-ProRule" id="PRU00076"/>
    </source>
</evidence>
<keyword evidence="2" id="KW-0732">Signal</keyword>
<protein>
    <recommendedName>
        <fullName evidence="8">EGF-like domain-containing protein</fullName>
    </recommendedName>
</protein>
<feature type="domain" description="EGF-like" evidence="8">
    <location>
        <begin position="1293"/>
        <end position="1328"/>
    </location>
</feature>
<dbReference type="OrthoDB" id="18487at2759"/>
<dbReference type="InterPro" id="IPR026823">
    <property type="entry name" value="cEGF"/>
</dbReference>
<feature type="domain" description="EGF-like" evidence="8">
    <location>
        <begin position="1030"/>
        <end position="1060"/>
    </location>
</feature>
<reference evidence="9 10" key="1">
    <citation type="submission" date="2020-08" db="EMBL/GenBank/DDBJ databases">
        <authorList>
            <person name="Koutsovoulos G."/>
            <person name="Danchin GJ E."/>
        </authorList>
    </citation>
    <scope>NUCLEOTIDE SEQUENCE [LARGE SCALE GENOMIC DNA]</scope>
</reference>
<dbReference type="PANTHER" id="PTHR24043">
    <property type="entry name" value="SCAVENGER RECEPTOR CLASS F"/>
    <property type="match status" value="1"/>
</dbReference>
<dbReference type="Pfam" id="PF14670">
    <property type="entry name" value="FXa_inhibition"/>
    <property type="match status" value="1"/>
</dbReference>
<evidence type="ECO:0000256" key="4">
    <source>
        <dbReference type="ARBA" id="ARBA00023157"/>
    </source>
</evidence>
<dbReference type="PROSITE" id="PS00022">
    <property type="entry name" value="EGF_1"/>
    <property type="match status" value="10"/>
</dbReference>
<comment type="caution">
    <text evidence="9">The sequence shown here is derived from an EMBL/GenBank/DDBJ whole genome shotgun (WGS) entry which is preliminary data.</text>
</comment>
<feature type="domain" description="EGF-like" evidence="8">
    <location>
        <begin position="139"/>
        <end position="181"/>
    </location>
</feature>
<evidence type="ECO:0000256" key="3">
    <source>
        <dbReference type="ARBA" id="ARBA00022737"/>
    </source>
</evidence>
<dbReference type="SUPFAM" id="SSF57196">
    <property type="entry name" value="EGF/Laminin"/>
    <property type="match status" value="3"/>
</dbReference>
<evidence type="ECO:0000259" key="8">
    <source>
        <dbReference type="PROSITE" id="PS50026"/>
    </source>
</evidence>
<evidence type="ECO:0000256" key="2">
    <source>
        <dbReference type="ARBA" id="ARBA00022729"/>
    </source>
</evidence>
<dbReference type="EMBL" id="CAJEWN010000453">
    <property type="protein sequence ID" value="CAD2183038.1"/>
    <property type="molecule type" value="Genomic_DNA"/>
</dbReference>
<accession>A0A6V7W8F0</accession>